<evidence type="ECO:0000256" key="3">
    <source>
        <dbReference type="ARBA" id="ARBA00022490"/>
    </source>
</evidence>
<dbReference type="Gene3D" id="3.70.10.10">
    <property type="match status" value="1"/>
</dbReference>
<reference evidence="13 14" key="1">
    <citation type="journal article" date="2016" name="Nat. Commun.">
        <title>Thousands of microbial genomes shed light on interconnected biogeochemical processes in an aquifer system.</title>
        <authorList>
            <person name="Anantharaman K."/>
            <person name="Brown C.T."/>
            <person name="Hug L.A."/>
            <person name="Sharon I."/>
            <person name="Castelle C.J."/>
            <person name="Probst A.J."/>
            <person name="Thomas B.C."/>
            <person name="Singh A."/>
            <person name="Wilkins M.J."/>
            <person name="Karaoz U."/>
            <person name="Brodie E.L."/>
            <person name="Williams K.H."/>
            <person name="Hubbard S.S."/>
            <person name="Banfield J.F."/>
        </authorList>
    </citation>
    <scope>NUCLEOTIDE SEQUENCE [LARGE SCALE GENOMIC DNA]</scope>
</reference>
<comment type="function">
    <text evidence="9">Confers DNA tethering and processivity to DNA polymerases and other proteins. Acts as a clamp, forming a ring around DNA (a reaction catalyzed by the clamp-loading complex) which diffuses in an ATP-independent manner freely and bidirectionally along dsDNA. Initially characterized for its ability to contact the catalytic subunit of DNA polymerase III (Pol III), a complex, multichain enzyme responsible for most of the replicative synthesis in bacteria; Pol III exhibits 3'-5' exonuclease proofreading activity. The beta chain is required for initiation of replication as well as for processivity of DNA replication.</text>
</comment>
<keyword evidence="6 9" id="KW-0235">DNA replication</keyword>
<evidence type="ECO:0000256" key="4">
    <source>
        <dbReference type="ARBA" id="ARBA00022679"/>
    </source>
</evidence>
<dbReference type="GO" id="GO:0009360">
    <property type="term" value="C:DNA polymerase III complex"/>
    <property type="evidence" value="ECO:0007669"/>
    <property type="project" value="InterPro"/>
</dbReference>
<dbReference type="NCBIfam" id="TIGR00663">
    <property type="entry name" value="dnan"/>
    <property type="match status" value="1"/>
</dbReference>
<dbReference type="InterPro" id="IPR001001">
    <property type="entry name" value="DNA_polIII_beta"/>
</dbReference>
<dbReference type="InterPro" id="IPR022637">
    <property type="entry name" value="DNA_polIII_beta_cen"/>
</dbReference>
<evidence type="ECO:0000259" key="10">
    <source>
        <dbReference type="Pfam" id="PF00712"/>
    </source>
</evidence>
<dbReference type="InterPro" id="IPR022634">
    <property type="entry name" value="DNA_polIII_beta_N"/>
</dbReference>
<evidence type="ECO:0000256" key="2">
    <source>
        <dbReference type="ARBA" id="ARBA00010752"/>
    </source>
</evidence>
<dbReference type="PANTHER" id="PTHR30478">
    <property type="entry name" value="DNA POLYMERASE III SUBUNIT BETA"/>
    <property type="match status" value="1"/>
</dbReference>
<dbReference type="Proteomes" id="UP000179099">
    <property type="component" value="Unassembled WGS sequence"/>
</dbReference>
<dbReference type="EMBL" id="MHMW01000028">
    <property type="protein sequence ID" value="OGZ33578.1"/>
    <property type="molecule type" value="Genomic_DNA"/>
</dbReference>
<feature type="domain" description="DNA polymerase III beta sliding clamp N-terminal" evidence="10">
    <location>
        <begin position="1"/>
        <end position="118"/>
    </location>
</feature>
<gene>
    <name evidence="13" type="ORF">A2Y98_01430</name>
</gene>
<evidence type="ECO:0000313" key="14">
    <source>
        <dbReference type="Proteomes" id="UP000179099"/>
    </source>
</evidence>
<dbReference type="GO" id="GO:0003677">
    <property type="term" value="F:DNA binding"/>
    <property type="evidence" value="ECO:0007669"/>
    <property type="project" value="UniProtKB-UniRule"/>
</dbReference>
<comment type="subcellular location">
    <subcellularLocation>
        <location evidence="1 9">Cytoplasm</location>
    </subcellularLocation>
</comment>
<keyword evidence="7 9" id="KW-0239">DNA-directed DNA polymerase</keyword>
<dbReference type="PIRSF" id="PIRSF000804">
    <property type="entry name" value="DNA_pol_III_b"/>
    <property type="match status" value="1"/>
</dbReference>
<evidence type="ECO:0000259" key="11">
    <source>
        <dbReference type="Pfam" id="PF02767"/>
    </source>
</evidence>
<evidence type="ECO:0000313" key="13">
    <source>
        <dbReference type="EMBL" id="OGZ33578.1"/>
    </source>
</evidence>
<accession>A0A1G2F7I6</accession>
<dbReference type="GO" id="GO:0005737">
    <property type="term" value="C:cytoplasm"/>
    <property type="evidence" value="ECO:0007669"/>
    <property type="project" value="UniProtKB-SubCell"/>
</dbReference>
<evidence type="ECO:0000256" key="8">
    <source>
        <dbReference type="ARBA" id="ARBA00023125"/>
    </source>
</evidence>
<evidence type="ECO:0000256" key="6">
    <source>
        <dbReference type="ARBA" id="ARBA00022705"/>
    </source>
</evidence>
<comment type="caution">
    <text evidence="13">The sequence shown here is derived from an EMBL/GenBank/DDBJ whole genome shotgun (WGS) entry which is preliminary data.</text>
</comment>
<dbReference type="STRING" id="1801992.A2Y98_01430"/>
<dbReference type="Pfam" id="PF02767">
    <property type="entry name" value="DNA_pol3_beta_2"/>
    <property type="match status" value="1"/>
</dbReference>
<dbReference type="PANTHER" id="PTHR30478:SF0">
    <property type="entry name" value="BETA SLIDING CLAMP"/>
    <property type="match status" value="1"/>
</dbReference>
<keyword evidence="8" id="KW-0238">DNA-binding</keyword>
<protein>
    <recommendedName>
        <fullName evidence="9">Beta sliding clamp</fullName>
    </recommendedName>
</protein>
<name>A0A1G2F7I6_9BACT</name>
<feature type="domain" description="DNA polymerase III beta sliding clamp central" evidence="11">
    <location>
        <begin position="131"/>
        <end position="244"/>
    </location>
</feature>
<evidence type="ECO:0000256" key="7">
    <source>
        <dbReference type="ARBA" id="ARBA00022932"/>
    </source>
</evidence>
<dbReference type="Gene3D" id="3.10.150.10">
    <property type="entry name" value="DNA Polymerase III, subunit A, domain 2"/>
    <property type="match status" value="1"/>
</dbReference>
<dbReference type="GO" id="GO:0008408">
    <property type="term" value="F:3'-5' exonuclease activity"/>
    <property type="evidence" value="ECO:0007669"/>
    <property type="project" value="InterPro"/>
</dbReference>
<evidence type="ECO:0000256" key="1">
    <source>
        <dbReference type="ARBA" id="ARBA00004496"/>
    </source>
</evidence>
<evidence type="ECO:0000259" key="12">
    <source>
        <dbReference type="Pfam" id="PF02768"/>
    </source>
</evidence>
<evidence type="ECO:0000256" key="9">
    <source>
        <dbReference type="PIRNR" id="PIRNR000804"/>
    </source>
</evidence>
<dbReference type="SMART" id="SM00480">
    <property type="entry name" value="POL3Bc"/>
    <property type="match status" value="1"/>
</dbReference>
<keyword evidence="4 9" id="KW-0808">Transferase</keyword>
<dbReference type="SUPFAM" id="SSF55979">
    <property type="entry name" value="DNA clamp"/>
    <property type="match status" value="3"/>
</dbReference>
<dbReference type="AlphaFoldDB" id="A0A1G2F7I6"/>
<organism evidence="13 14">
    <name type="scientific">Candidatus Portnoybacteria bacterium RBG_19FT_COMBO_36_7</name>
    <dbReference type="NCBI Taxonomy" id="1801992"/>
    <lineage>
        <taxon>Bacteria</taxon>
        <taxon>Candidatus Portnoyibacteriota</taxon>
    </lineage>
</organism>
<comment type="similarity">
    <text evidence="2 9">Belongs to the beta sliding clamp family.</text>
</comment>
<dbReference type="InterPro" id="IPR046938">
    <property type="entry name" value="DNA_clamp_sf"/>
</dbReference>
<feature type="domain" description="DNA polymerase III beta sliding clamp C-terminal" evidence="12">
    <location>
        <begin position="247"/>
        <end position="371"/>
    </location>
</feature>
<dbReference type="InterPro" id="IPR022635">
    <property type="entry name" value="DNA_polIII_beta_C"/>
</dbReference>
<dbReference type="Pfam" id="PF00712">
    <property type="entry name" value="DNA_pol3_beta"/>
    <property type="match status" value="1"/>
</dbReference>
<sequence>MKITCLQENLKTNLNIAQNIVGKNLTLPILNNLLLEIDNGQLKISSTNLEIGINTWTSGKIEKTGSITCPAKILTSFINNLPNKKIELEAKDNNLYIKCENYKAAIKGLSAEDFPLIPKIKEKPISVFKKSEALKNDLNKVVGAAALSESRPEFSGVLFKFEKDSVRFVATDSFRLAEKIIYQTSSISQPNSLIVPQRTIQELIRILGEKQSQEVRFVLGDSQILFDLDEVQLISRLIDGQYPDYQQIIPKNFETKVTLSKDELINNIRIASIFSSKINDVKILIRSEKIEILSQDPDLGENKSQMSARVQGKPMEIIFNFRYLMEGLANIGTKQVLLGLNPEIQGTSSRSNPAVIKPVGEDGYLYVVMPIKT</sequence>
<dbReference type="CDD" id="cd00140">
    <property type="entry name" value="beta_clamp"/>
    <property type="match status" value="1"/>
</dbReference>
<dbReference type="GO" id="GO:0003887">
    <property type="term" value="F:DNA-directed DNA polymerase activity"/>
    <property type="evidence" value="ECO:0007669"/>
    <property type="project" value="UniProtKB-UniRule"/>
</dbReference>
<evidence type="ECO:0000256" key="5">
    <source>
        <dbReference type="ARBA" id="ARBA00022695"/>
    </source>
</evidence>
<proteinExistence type="inferred from homology"/>
<keyword evidence="3 9" id="KW-0963">Cytoplasm</keyword>
<comment type="subunit">
    <text evidence="9">Forms a ring-shaped head-to-tail homodimer around DNA.</text>
</comment>
<dbReference type="GO" id="GO:0006271">
    <property type="term" value="P:DNA strand elongation involved in DNA replication"/>
    <property type="evidence" value="ECO:0007669"/>
    <property type="project" value="TreeGrafter"/>
</dbReference>
<keyword evidence="5 9" id="KW-0548">Nucleotidyltransferase</keyword>
<dbReference type="Pfam" id="PF02768">
    <property type="entry name" value="DNA_pol3_beta_3"/>
    <property type="match status" value="1"/>
</dbReference>